<reference evidence="1" key="1">
    <citation type="submission" date="2019-04" db="EMBL/GenBank/DDBJ databases">
        <title>Microbes associate with the intestines of laboratory mice.</title>
        <authorList>
            <person name="Navarre W."/>
            <person name="Wong E."/>
            <person name="Huang K."/>
            <person name="Tropini C."/>
            <person name="Ng K."/>
            <person name="Yu B."/>
        </authorList>
    </citation>
    <scope>NUCLEOTIDE SEQUENCE</scope>
    <source>
        <strain evidence="1">NM72_1-8</strain>
    </source>
</reference>
<accession>A0AC61R0Q6</accession>
<organism evidence="1 2">
    <name type="scientific">Hominisplanchenecus murintestinalis</name>
    <dbReference type="NCBI Taxonomy" id="2941517"/>
    <lineage>
        <taxon>Bacteria</taxon>
        <taxon>Bacillati</taxon>
        <taxon>Bacillota</taxon>
        <taxon>Clostridia</taxon>
        <taxon>Lachnospirales</taxon>
        <taxon>Lachnospiraceae</taxon>
        <taxon>Hominisplanchenecus</taxon>
    </lineage>
</organism>
<protein>
    <submittedName>
        <fullName evidence="1">CotS family spore coat protein</fullName>
    </submittedName>
</protein>
<gene>
    <name evidence="1" type="ORF">E5357_05350</name>
</gene>
<sequence length="329" mass="38935">MGVNERGLKVLEQYDLKVLGTRRGRGSFICETDRGLKLIAEFYGSAKRLRFQNRALDYLREQGYALVDRTVENAEGELVTKDRDETVYIVKDWFEGKECDTKNEGDILAAVRNLANLHRLLRLPQEEDAETYAGDRLDEEYAARNREIKRAWNYMRGRRRKSEFESCFLNSYSMFFEQAQEAQRELTDSAYGEMYEEAMKQGRLCHGDYNQHQVLNTKKGTATTNFGKCRYDVQTGDLYQFLRKILEKQDWDIKLGMAMVEEYDKMVALGRREREYLRIRLAYPEKFWKLANHYYNHNKAWIPGKSVEKLRMLISQQQKMNAFLKTLDF</sequence>
<name>A0AC61R0Q6_9FIRM</name>
<proteinExistence type="predicted"/>
<keyword evidence="2" id="KW-1185">Reference proteome</keyword>
<evidence type="ECO:0000313" key="2">
    <source>
        <dbReference type="Proteomes" id="UP000307720"/>
    </source>
</evidence>
<evidence type="ECO:0000313" key="1">
    <source>
        <dbReference type="EMBL" id="TGX99491.1"/>
    </source>
</evidence>
<dbReference type="EMBL" id="SRZB01000007">
    <property type="protein sequence ID" value="TGX99491.1"/>
    <property type="molecule type" value="Genomic_DNA"/>
</dbReference>
<dbReference type="Proteomes" id="UP000307720">
    <property type="component" value="Unassembled WGS sequence"/>
</dbReference>
<comment type="caution">
    <text evidence="1">The sequence shown here is derived from an EMBL/GenBank/DDBJ whole genome shotgun (WGS) entry which is preliminary data.</text>
</comment>